<dbReference type="Proteomes" id="UP000784294">
    <property type="component" value="Unassembled WGS sequence"/>
</dbReference>
<accession>A0A448XFB4</accession>
<keyword evidence="2" id="KW-1185">Reference proteome</keyword>
<gene>
    <name evidence="1" type="ORF">PXEA_LOCUS28824</name>
</gene>
<organism evidence="1 2">
    <name type="scientific">Protopolystoma xenopodis</name>
    <dbReference type="NCBI Taxonomy" id="117903"/>
    <lineage>
        <taxon>Eukaryota</taxon>
        <taxon>Metazoa</taxon>
        <taxon>Spiralia</taxon>
        <taxon>Lophotrochozoa</taxon>
        <taxon>Platyhelminthes</taxon>
        <taxon>Monogenea</taxon>
        <taxon>Polyopisthocotylea</taxon>
        <taxon>Polystomatidea</taxon>
        <taxon>Polystomatidae</taxon>
        <taxon>Protopolystoma</taxon>
    </lineage>
</organism>
<comment type="caution">
    <text evidence="1">The sequence shown here is derived from an EMBL/GenBank/DDBJ whole genome shotgun (WGS) entry which is preliminary data.</text>
</comment>
<evidence type="ECO:0000313" key="2">
    <source>
        <dbReference type="Proteomes" id="UP000784294"/>
    </source>
</evidence>
<reference evidence="1" key="1">
    <citation type="submission" date="2018-11" db="EMBL/GenBank/DDBJ databases">
        <authorList>
            <consortium name="Pathogen Informatics"/>
        </authorList>
    </citation>
    <scope>NUCLEOTIDE SEQUENCE</scope>
</reference>
<dbReference type="EMBL" id="CAAALY010249708">
    <property type="protein sequence ID" value="VEL35384.1"/>
    <property type="molecule type" value="Genomic_DNA"/>
</dbReference>
<sequence>MGTVCSLVPSPVPNFAGASTTEAGPPVKPWHMPSELPNISYIVNPLLPGCHGNPQRSAIRGYPPVQETRIKPYL</sequence>
<evidence type="ECO:0000313" key="1">
    <source>
        <dbReference type="EMBL" id="VEL35384.1"/>
    </source>
</evidence>
<name>A0A448XFB4_9PLAT</name>
<proteinExistence type="predicted"/>
<protein>
    <submittedName>
        <fullName evidence="1">Uncharacterized protein</fullName>
    </submittedName>
</protein>
<dbReference type="AlphaFoldDB" id="A0A448XFB4"/>